<sequence length="178" mass="20081">MTFDQATSPSNSSAANASGLIVDFPYQRSTNQPISARSVRFSTTSQMVVFPRSSSRENKIKWHCEQDYKYFKLQRYQDSVYCSNLMMYKKNRGESFTADDADKFTGLEFLMSSDIPKRARQIVDERRAHTNLVLSGQEYLRQANINDANALARLSAKSTLQARTKSQKMAAASASSFA</sequence>
<accession>A0ABD3NQ99</accession>
<evidence type="ECO:0000313" key="1">
    <source>
        <dbReference type="EMBL" id="KAL3778047.1"/>
    </source>
</evidence>
<comment type="caution">
    <text evidence="1">The sequence shown here is derived from an EMBL/GenBank/DDBJ whole genome shotgun (WGS) entry which is preliminary data.</text>
</comment>
<dbReference type="Proteomes" id="UP001530400">
    <property type="component" value="Unassembled WGS sequence"/>
</dbReference>
<keyword evidence="2" id="KW-1185">Reference proteome</keyword>
<protein>
    <submittedName>
        <fullName evidence="1">Uncharacterized protein</fullName>
    </submittedName>
</protein>
<name>A0ABD3NQ99_9STRA</name>
<reference evidence="1 2" key="1">
    <citation type="submission" date="2024-10" db="EMBL/GenBank/DDBJ databases">
        <title>Updated reference genomes for cyclostephanoid diatoms.</title>
        <authorList>
            <person name="Roberts W.R."/>
            <person name="Alverson A.J."/>
        </authorList>
    </citation>
    <scope>NUCLEOTIDE SEQUENCE [LARGE SCALE GENOMIC DNA]</scope>
    <source>
        <strain evidence="1 2">AJA010-31</strain>
    </source>
</reference>
<dbReference type="EMBL" id="JALLPJ020001008">
    <property type="protein sequence ID" value="KAL3778047.1"/>
    <property type="molecule type" value="Genomic_DNA"/>
</dbReference>
<evidence type="ECO:0000313" key="2">
    <source>
        <dbReference type="Proteomes" id="UP001530400"/>
    </source>
</evidence>
<proteinExistence type="predicted"/>
<gene>
    <name evidence="1" type="ORF">ACHAWO_002223</name>
</gene>
<organism evidence="1 2">
    <name type="scientific">Cyclotella atomus</name>
    <dbReference type="NCBI Taxonomy" id="382360"/>
    <lineage>
        <taxon>Eukaryota</taxon>
        <taxon>Sar</taxon>
        <taxon>Stramenopiles</taxon>
        <taxon>Ochrophyta</taxon>
        <taxon>Bacillariophyta</taxon>
        <taxon>Coscinodiscophyceae</taxon>
        <taxon>Thalassiosirophycidae</taxon>
        <taxon>Stephanodiscales</taxon>
        <taxon>Stephanodiscaceae</taxon>
        <taxon>Cyclotella</taxon>
    </lineage>
</organism>
<dbReference type="AlphaFoldDB" id="A0ABD3NQ99"/>